<dbReference type="GO" id="GO:0008237">
    <property type="term" value="F:metallopeptidase activity"/>
    <property type="evidence" value="ECO:0007669"/>
    <property type="project" value="InterPro"/>
</dbReference>
<accession>A0A0R1XIL8</accession>
<name>A0A0R1XIL8_9LACO</name>
<reference evidence="1 2" key="1">
    <citation type="journal article" date="2015" name="Genome Announc.">
        <title>Expanding the biotechnology potential of lactobacilli through comparative genomics of 213 strains and associated genera.</title>
        <authorList>
            <person name="Sun Z."/>
            <person name="Harris H.M."/>
            <person name="McCann A."/>
            <person name="Guo C."/>
            <person name="Argimon S."/>
            <person name="Zhang W."/>
            <person name="Yang X."/>
            <person name="Jeffery I.B."/>
            <person name="Cooney J.C."/>
            <person name="Kagawa T.F."/>
            <person name="Liu W."/>
            <person name="Song Y."/>
            <person name="Salvetti E."/>
            <person name="Wrobel A."/>
            <person name="Rasinkangas P."/>
            <person name="Parkhill J."/>
            <person name="Rea M.C."/>
            <person name="O'Sullivan O."/>
            <person name="Ritari J."/>
            <person name="Douillard F.P."/>
            <person name="Paul Ross R."/>
            <person name="Yang R."/>
            <person name="Briner A.E."/>
            <person name="Felis G.E."/>
            <person name="de Vos W.M."/>
            <person name="Barrangou R."/>
            <person name="Klaenhammer T.R."/>
            <person name="Caufield P.W."/>
            <person name="Cui Y."/>
            <person name="Zhang H."/>
            <person name="O'Toole P.W."/>
        </authorList>
    </citation>
    <scope>NUCLEOTIDE SEQUENCE [LARGE SCALE GENOMIC DNA]</scope>
    <source>
        <strain evidence="1 2">DSM 16991</strain>
    </source>
</reference>
<comment type="caution">
    <text evidence="1">The sequence shown here is derived from an EMBL/GenBank/DDBJ whole genome shotgun (WGS) entry which is preliminary data.</text>
</comment>
<dbReference type="RefSeq" id="WP_051225342.1">
    <property type="nucleotide sequence ID" value="NZ_AUEH01000030.1"/>
</dbReference>
<dbReference type="InterPro" id="IPR024079">
    <property type="entry name" value="MetalloPept_cat_dom_sf"/>
</dbReference>
<evidence type="ECO:0008006" key="3">
    <source>
        <dbReference type="Google" id="ProtNLM"/>
    </source>
</evidence>
<dbReference type="OrthoDB" id="9765386at2"/>
<dbReference type="AlphaFoldDB" id="A0A0R1XIL8"/>
<organism evidence="1 2">
    <name type="scientific">Schleiferilactobacillus harbinensis DSM 16991</name>
    <dbReference type="NCBI Taxonomy" id="1122147"/>
    <lineage>
        <taxon>Bacteria</taxon>
        <taxon>Bacillati</taxon>
        <taxon>Bacillota</taxon>
        <taxon>Bacilli</taxon>
        <taxon>Lactobacillales</taxon>
        <taxon>Lactobacillaceae</taxon>
        <taxon>Schleiferilactobacillus</taxon>
    </lineage>
</organism>
<dbReference type="PATRIC" id="fig|1122147.4.peg.2790"/>
<proteinExistence type="predicted"/>
<evidence type="ECO:0000313" key="2">
    <source>
        <dbReference type="Proteomes" id="UP000050949"/>
    </source>
</evidence>
<dbReference type="EMBL" id="AZFW01000052">
    <property type="protein sequence ID" value="KRM27270.1"/>
    <property type="molecule type" value="Genomic_DNA"/>
</dbReference>
<evidence type="ECO:0000313" key="1">
    <source>
        <dbReference type="EMBL" id="KRM27270.1"/>
    </source>
</evidence>
<gene>
    <name evidence="1" type="ORF">FC91_GL002707</name>
</gene>
<dbReference type="Gene3D" id="3.40.390.10">
    <property type="entry name" value="Collagenase (Catalytic Domain)"/>
    <property type="match status" value="1"/>
</dbReference>
<sequence length="488" mass="54861">MFWVAFLALHKTYSHADNSKLANQGLKQRLDKEAKQSGVSRKPVSTNDGLLQYAAFVYASTLAAKQLSERLTQTAKMGRKIDMAGTPDAKLHPKKLAEDIINESLDGTVWSERIWNNMEMLRASMYQQMQRTLILSENPIADSADLRKQFDVTAYQADRILRTEGARVMNAQQLENVRTAGYKRVKWIANTGACKFCHAHADEVYALEEADGILPAHPNCECSWAATDDSTIFSMGWDTNKIDWDTFDYDSAVARDPSADERAFIRDTISSINNTRLRRTVADAESNIRIIVKPTPRAQALFQPGKSAATTYIQMDPRLLTRSGYFKEGYEPHGEALIHELGHYIDSLNGFPSVQNRDVIRDTIHRDITKNFMYAHPVSPGLSPSKLKAALSDNINKALEGIYQNHPATSYSDLNDILSSDVAFYDIPPKTGHRVPYWINSKNRQSAEVFADLFSVKAINPKGYALIQEYLPDTVDQFEQILNGVISK</sequence>
<dbReference type="Proteomes" id="UP000050949">
    <property type="component" value="Unassembled WGS sequence"/>
</dbReference>
<dbReference type="eggNOG" id="COG2369">
    <property type="taxonomic scope" value="Bacteria"/>
</dbReference>
<protein>
    <recommendedName>
        <fullName evidence="3">Phage head morphogenesis domain-containing protein</fullName>
    </recommendedName>
</protein>